<dbReference type="GO" id="GO:0016567">
    <property type="term" value="P:protein ubiquitination"/>
    <property type="evidence" value="ECO:0007669"/>
    <property type="project" value="TreeGrafter"/>
</dbReference>
<dbReference type="Pfam" id="PF13639">
    <property type="entry name" value="zf-RING_2"/>
    <property type="match status" value="1"/>
</dbReference>
<protein>
    <recommendedName>
        <fullName evidence="2">RING-type E3 ubiquitin transferase</fullName>
        <ecNumber evidence="2">2.3.2.27</ecNumber>
    </recommendedName>
</protein>
<reference evidence="11 12" key="1">
    <citation type="journal article" date="2021" name="Commun. Biol.">
        <title>The genome of Shorea leprosula (Dipterocarpaceae) highlights the ecological relevance of drought in aseasonal tropical rainforests.</title>
        <authorList>
            <person name="Ng K.K.S."/>
            <person name="Kobayashi M.J."/>
            <person name="Fawcett J.A."/>
            <person name="Hatakeyama M."/>
            <person name="Paape T."/>
            <person name="Ng C.H."/>
            <person name="Ang C.C."/>
            <person name="Tnah L.H."/>
            <person name="Lee C.T."/>
            <person name="Nishiyama T."/>
            <person name="Sese J."/>
            <person name="O'Brien M.J."/>
            <person name="Copetti D."/>
            <person name="Mohd Noor M.I."/>
            <person name="Ong R.C."/>
            <person name="Putra M."/>
            <person name="Sireger I.Z."/>
            <person name="Indrioko S."/>
            <person name="Kosugi Y."/>
            <person name="Izuno A."/>
            <person name="Isagi Y."/>
            <person name="Lee S.L."/>
            <person name="Shimizu K.K."/>
        </authorList>
    </citation>
    <scope>NUCLEOTIDE SEQUENCE [LARGE SCALE GENOMIC DNA]</scope>
    <source>
        <strain evidence="11">214</strain>
    </source>
</reference>
<proteinExistence type="predicted"/>
<dbReference type="PROSITE" id="PS50089">
    <property type="entry name" value="ZF_RING_2"/>
    <property type="match status" value="1"/>
</dbReference>
<dbReference type="InterPro" id="IPR001841">
    <property type="entry name" value="Znf_RING"/>
</dbReference>
<feature type="domain" description="RING-type" evidence="10">
    <location>
        <begin position="238"/>
        <end position="279"/>
    </location>
</feature>
<dbReference type="EMBL" id="BPVZ01000002">
    <property type="protein sequence ID" value="GKU87663.1"/>
    <property type="molecule type" value="Genomic_DNA"/>
</dbReference>
<evidence type="ECO:0000256" key="4">
    <source>
        <dbReference type="ARBA" id="ARBA00022723"/>
    </source>
</evidence>
<dbReference type="SUPFAM" id="SSF57850">
    <property type="entry name" value="RING/U-box"/>
    <property type="match status" value="1"/>
</dbReference>
<dbReference type="InterPro" id="IPR039525">
    <property type="entry name" value="RNF126-like_zinc-ribbon"/>
</dbReference>
<dbReference type="EC" id="2.3.2.27" evidence="2"/>
<evidence type="ECO:0000313" key="12">
    <source>
        <dbReference type="Proteomes" id="UP001054252"/>
    </source>
</evidence>
<name>A0AAV5HFX3_9ROSI</name>
<dbReference type="Proteomes" id="UP001054252">
    <property type="component" value="Unassembled WGS sequence"/>
</dbReference>
<evidence type="ECO:0000256" key="2">
    <source>
        <dbReference type="ARBA" id="ARBA00012483"/>
    </source>
</evidence>
<dbReference type="PANTHER" id="PTHR15710:SF18">
    <property type="entry name" value="RING-TYPE E3 UBIQUITIN TRANSFERASE"/>
    <property type="match status" value="1"/>
</dbReference>
<keyword evidence="6" id="KW-0833">Ubl conjugation pathway</keyword>
<organism evidence="11 12">
    <name type="scientific">Rubroshorea leprosula</name>
    <dbReference type="NCBI Taxonomy" id="152421"/>
    <lineage>
        <taxon>Eukaryota</taxon>
        <taxon>Viridiplantae</taxon>
        <taxon>Streptophyta</taxon>
        <taxon>Embryophyta</taxon>
        <taxon>Tracheophyta</taxon>
        <taxon>Spermatophyta</taxon>
        <taxon>Magnoliopsida</taxon>
        <taxon>eudicotyledons</taxon>
        <taxon>Gunneridae</taxon>
        <taxon>Pentapetalae</taxon>
        <taxon>rosids</taxon>
        <taxon>malvids</taxon>
        <taxon>Malvales</taxon>
        <taxon>Dipterocarpaceae</taxon>
        <taxon>Rubroshorea</taxon>
    </lineage>
</organism>
<dbReference type="FunFam" id="3.30.40.10:FF:000022">
    <property type="entry name" value="E3 ubiquitin-protein ligase RING1-like"/>
    <property type="match status" value="1"/>
</dbReference>
<dbReference type="PANTHER" id="PTHR15710">
    <property type="entry name" value="E3 UBIQUITIN-PROTEIN LIGASE PRAJA"/>
    <property type="match status" value="1"/>
</dbReference>
<keyword evidence="7" id="KW-0862">Zinc</keyword>
<evidence type="ECO:0000256" key="6">
    <source>
        <dbReference type="ARBA" id="ARBA00022786"/>
    </source>
</evidence>
<evidence type="ECO:0000256" key="3">
    <source>
        <dbReference type="ARBA" id="ARBA00022679"/>
    </source>
</evidence>
<evidence type="ECO:0000256" key="9">
    <source>
        <dbReference type="SAM" id="MobiDB-lite"/>
    </source>
</evidence>
<gene>
    <name evidence="11" type="ORF">SLEP1_g2025</name>
</gene>
<dbReference type="SMART" id="SM00184">
    <property type="entry name" value="RING"/>
    <property type="match status" value="1"/>
</dbReference>
<keyword evidence="4" id="KW-0479">Metal-binding</keyword>
<comment type="catalytic activity">
    <reaction evidence="1">
        <text>S-ubiquitinyl-[E2 ubiquitin-conjugating enzyme]-L-cysteine + [acceptor protein]-L-lysine = [E2 ubiquitin-conjugating enzyme]-L-cysteine + N(6)-ubiquitinyl-[acceptor protein]-L-lysine.</text>
        <dbReference type="EC" id="2.3.2.27"/>
    </reaction>
</comment>
<evidence type="ECO:0000256" key="8">
    <source>
        <dbReference type="PROSITE-ProRule" id="PRU00175"/>
    </source>
</evidence>
<evidence type="ECO:0000256" key="1">
    <source>
        <dbReference type="ARBA" id="ARBA00000900"/>
    </source>
</evidence>
<dbReference type="GO" id="GO:0005737">
    <property type="term" value="C:cytoplasm"/>
    <property type="evidence" value="ECO:0007669"/>
    <property type="project" value="TreeGrafter"/>
</dbReference>
<dbReference type="CDD" id="cd16667">
    <property type="entry name" value="RING-H2_RNF126-like"/>
    <property type="match status" value="1"/>
</dbReference>
<feature type="compositionally biased region" description="Basic and acidic residues" evidence="9">
    <location>
        <begin position="134"/>
        <end position="150"/>
    </location>
</feature>
<feature type="region of interest" description="Disordered" evidence="9">
    <location>
        <begin position="109"/>
        <end position="179"/>
    </location>
</feature>
<feature type="region of interest" description="Disordered" evidence="9">
    <location>
        <begin position="314"/>
        <end position="340"/>
    </location>
</feature>
<evidence type="ECO:0000256" key="7">
    <source>
        <dbReference type="ARBA" id="ARBA00022833"/>
    </source>
</evidence>
<dbReference type="Pfam" id="PF14369">
    <property type="entry name" value="Zn_ribbon_19"/>
    <property type="match status" value="1"/>
</dbReference>
<dbReference type="Gene3D" id="3.30.40.10">
    <property type="entry name" value="Zinc/RING finger domain, C3HC4 (zinc finger)"/>
    <property type="match status" value="1"/>
</dbReference>
<keyword evidence="5 8" id="KW-0863">Zinc-finger</keyword>
<accession>A0AAV5HFX3</accession>
<evidence type="ECO:0000313" key="11">
    <source>
        <dbReference type="EMBL" id="GKU87663.1"/>
    </source>
</evidence>
<comment type="caution">
    <text evidence="11">The sequence shown here is derived from an EMBL/GenBank/DDBJ whole genome shotgun (WGS) entry which is preliminary data.</text>
</comment>
<dbReference type="GO" id="GO:0061630">
    <property type="term" value="F:ubiquitin protein ligase activity"/>
    <property type="evidence" value="ECO:0007669"/>
    <property type="project" value="UniProtKB-EC"/>
</dbReference>
<dbReference type="GO" id="GO:0008270">
    <property type="term" value="F:zinc ion binding"/>
    <property type="evidence" value="ECO:0007669"/>
    <property type="project" value="UniProtKB-KW"/>
</dbReference>
<dbReference type="InterPro" id="IPR013083">
    <property type="entry name" value="Znf_RING/FYVE/PHD"/>
</dbReference>
<dbReference type="AlphaFoldDB" id="A0AAV5HFX3"/>
<evidence type="ECO:0000259" key="10">
    <source>
        <dbReference type="PROSITE" id="PS50089"/>
    </source>
</evidence>
<evidence type="ECO:0000256" key="5">
    <source>
        <dbReference type="ARBA" id="ARBA00022771"/>
    </source>
</evidence>
<keyword evidence="3" id="KW-0808">Transferase</keyword>
<keyword evidence="12" id="KW-1185">Reference proteome</keyword>
<sequence length="340" mass="38941">MSESPPRVRINGSDGTDGTTPEYRLYWCHNCHRSVRIAPTNSSEIVCPRCLGQFVEEVEISRPGLVDYFPAFDASPEARLLEALSLLFGLDPPNRVFGRSGLREEPRGRPWFRRRTNSDPEPELLRSRRIRRSRSLDGHEDDREQDEALPHRRTWILVSPIDPSSSDPNRPRFLPLPGRERLPGLDPRNYFMGPGLDELIERLTQDDRPGVPPASERTIAAIPTVIITEGHLVHDSQCPVCKEEFKVGETARELPCKHIFHTDCIVPWLRLHNNCPVCRHEVPVVTESSDHSDESGEDRNRRCPRLRQLANNLWPFRPSPRFQRISTPADDRRSSPGNQN</sequence>